<evidence type="ECO:0000313" key="1">
    <source>
        <dbReference type="EMBL" id="RNA16395.1"/>
    </source>
</evidence>
<dbReference type="Proteomes" id="UP000276133">
    <property type="component" value="Unassembled WGS sequence"/>
</dbReference>
<sequence length="154" mass="18146">MHMAAVINIDHLLAYCLSFGFPKDWVMSKNDPLLATAEHKTSKKTESLCHIDQPETPVDRCPYHTPFFDFYQSKFKIKNSEKKYSKTTNLTLERAKSTYGLKLIARLVKIKLYYSLRHSNPLKINQDWIGLIIEYICFERSGFTKYIVYLIRDR</sequence>
<protein>
    <submittedName>
        <fullName evidence="1">Uncharacterized protein</fullName>
    </submittedName>
</protein>
<dbReference type="EMBL" id="REGN01004715">
    <property type="protein sequence ID" value="RNA16395.1"/>
    <property type="molecule type" value="Genomic_DNA"/>
</dbReference>
<organism evidence="1 2">
    <name type="scientific">Brachionus plicatilis</name>
    <name type="common">Marine rotifer</name>
    <name type="synonym">Brachionus muelleri</name>
    <dbReference type="NCBI Taxonomy" id="10195"/>
    <lineage>
        <taxon>Eukaryota</taxon>
        <taxon>Metazoa</taxon>
        <taxon>Spiralia</taxon>
        <taxon>Gnathifera</taxon>
        <taxon>Rotifera</taxon>
        <taxon>Eurotatoria</taxon>
        <taxon>Monogononta</taxon>
        <taxon>Pseudotrocha</taxon>
        <taxon>Ploima</taxon>
        <taxon>Brachionidae</taxon>
        <taxon>Brachionus</taxon>
    </lineage>
</organism>
<name>A0A3M7QZJ2_BRAPC</name>
<accession>A0A3M7QZJ2</accession>
<dbReference type="AlphaFoldDB" id="A0A3M7QZJ2"/>
<evidence type="ECO:0000313" key="2">
    <source>
        <dbReference type="Proteomes" id="UP000276133"/>
    </source>
</evidence>
<gene>
    <name evidence="1" type="ORF">BpHYR1_054620</name>
</gene>
<reference evidence="1 2" key="1">
    <citation type="journal article" date="2018" name="Sci. Rep.">
        <title>Genomic signatures of local adaptation to the degree of environmental predictability in rotifers.</title>
        <authorList>
            <person name="Franch-Gras L."/>
            <person name="Hahn C."/>
            <person name="Garcia-Roger E.M."/>
            <person name="Carmona M.J."/>
            <person name="Serra M."/>
            <person name="Gomez A."/>
        </authorList>
    </citation>
    <scope>NUCLEOTIDE SEQUENCE [LARGE SCALE GENOMIC DNA]</scope>
    <source>
        <strain evidence="1">HYR1</strain>
    </source>
</reference>
<comment type="caution">
    <text evidence="1">The sequence shown here is derived from an EMBL/GenBank/DDBJ whole genome shotgun (WGS) entry which is preliminary data.</text>
</comment>
<proteinExistence type="predicted"/>
<keyword evidence="2" id="KW-1185">Reference proteome</keyword>